<keyword evidence="6" id="KW-1185">Reference proteome</keyword>
<dbReference type="InterPro" id="IPR036135">
    <property type="entry name" value="MoeA_linker/N_sf"/>
</dbReference>
<dbReference type="GO" id="GO:0005524">
    <property type="term" value="F:ATP binding"/>
    <property type="evidence" value="ECO:0007669"/>
    <property type="project" value="UniProtKB-UniRule"/>
</dbReference>
<dbReference type="InterPro" id="IPR038987">
    <property type="entry name" value="MoeA-like"/>
</dbReference>
<keyword evidence="3" id="KW-0500">Molybdenum</keyword>
<dbReference type="SMART" id="SM00852">
    <property type="entry name" value="MoCF_biosynth"/>
    <property type="match status" value="1"/>
</dbReference>
<comment type="function">
    <text evidence="3">Catalyzes two steps in the biosynthesis of the molybdenum cofactor. In the first step, molybdopterin is adenylated. Subsequently, molybdate is inserted into adenylated molybdopterin and AMP is released.</text>
</comment>
<comment type="similarity">
    <text evidence="3">Belongs to the MoeA family.</text>
</comment>
<keyword evidence="3" id="KW-0501">Molybdenum cofactor biosynthesis</keyword>
<dbReference type="GO" id="GO:0005829">
    <property type="term" value="C:cytosol"/>
    <property type="evidence" value="ECO:0007669"/>
    <property type="project" value="TreeGrafter"/>
</dbReference>
<dbReference type="GO" id="GO:0061599">
    <property type="term" value="F:molybdopterin molybdotransferase activity"/>
    <property type="evidence" value="ECO:0007669"/>
    <property type="project" value="UniProtKB-UniRule"/>
</dbReference>
<comment type="catalytic activity">
    <reaction evidence="3">
        <text>molybdopterin + ATP + H(+) = adenylyl-molybdopterin + diphosphate</text>
        <dbReference type="Rhea" id="RHEA:31331"/>
        <dbReference type="ChEBI" id="CHEBI:15378"/>
        <dbReference type="ChEBI" id="CHEBI:30616"/>
        <dbReference type="ChEBI" id="CHEBI:33019"/>
        <dbReference type="ChEBI" id="CHEBI:58698"/>
        <dbReference type="ChEBI" id="CHEBI:62727"/>
    </reaction>
</comment>
<dbReference type="GO" id="GO:0061598">
    <property type="term" value="F:molybdopterin adenylyltransferase activity"/>
    <property type="evidence" value="ECO:0007669"/>
    <property type="project" value="UniProtKB-UniRule"/>
</dbReference>
<dbReference type="EC" id="2.7.7.75" evidence="2"/>
<dbReference type="STRING" id="576137.A0A1L7XB10"/>
<reference evidence="5 6" key="1">
    <citation type="submission" date="2016-03" db="EMBL/GenBank/DDBJ databases">
        <authorList>
            <person name="Ploux O."/>
        </authorList>
    </citation>
    <scope>NUCLEOTIDE SEQUENCE [LARGE SCALE GENOMIC DNA]</scope>
    <source>
        <strain evidence="5 6">UAMH 11012</strain>
    </source>
</reference>
<dbReference type="EMBL" id="FJOG01000020">
    <property type="protein sequence ID" value="CZR62213.1"/>
    <property type="molecule type" value="Genomic_DNA"/>
</dbReference>
<dbReference type="PANTHER" id="PTHR10192:SF30">
    <property type="entry name" value="MOLYBDOPTERIN ADENYLYLTRANSFERASE"/>
    <property type="match status" value="1"/>
</dbReference>
<comment type="cofactor">
    <cofactor evidence="3">
        <name>Mg(2+)</name>
        <dbReference type="ChEBI" id="CHEBI:18420"/>
    </cofactor>
</comment>
<accession>A0A1L7XB10</accession>
<dbReference type="Pfam" id="PF00994">
    <property type="entry name" value="MoCF_biosynth"/>
    <property type="match status" value="1"/>
</dbReference>
<dbReference type="UniPathway" id="UPA00344"/>
<dbReference type="Pfam" id="PF03453">
    <property type="entry name" value="MoeA_N"/>
    <property type="match status" value="1"/>
</dbReference>
<evidence type="ECO:0000256" key="3">
    <source>
        <dbReference type="RuleBase" id="RU365090"/>
    </source>
</evidence>
<dbReference type="Gene3D" id="2.40.340.10">
    <property type="entry name" value="MoeA, C-terminal, domain IV"/>
    <property type="match status" value="1"/>
</dbReference>
<evidence type="ECO:0000313" key="6">
    <source>
        <dbReference type="Proteomes" id="UP000184330"/>
    </source>
</evidence>
<dbReference type="Proteomes" id="UP000184330">
    <property type="component" value="Unassembled WGS sequence"/>
</dbReference>
<dbReference type="InterPro" id="IPR001453">
    <property type="entry name" value="MoaB/Mog_dom"/>
</dbReference>
<dbReference type="InterPro" id="IPR005110">
    <property type="entry name" value="MoeA_linker/N"/>
</dbReference>
<keyword evidence="3" id="KW-0460">Magnesium</keyword>
<dbReference type="SUPFAM" id="SSF53218">
    <property type="entry name" value="Molybdenum cofactor biosynthesis proteins"/>
    <property type="match status" value="1"/>
</dbReference>
<proteinExistence type="inferred from homology"/>
<comment type="similarity">
    <text evidence="1">In the C-terminal section; belongs to the MoeA family.</text>
</comment>
<dbReference type="OrthoDB" id="6777263at2759"/>
<dbReference type="AlphaFoldDB" id="A0A1L7XB10"/>
<dbReference type="GO" id="GO:0046872">
    <property type="term" value="F:metal ion binding"/>
    <property type="evidence" value="ECO:0007669"/>
    <property type="project" value="UniProtKB-UniRule"/>
</dbReference>
<dbReference type="CDD" id="cd00887">
    <property type="entry name" value="MoeA"/>
    <property type="match status" value="1"/>
</dbReference>
<feature type="domain" description="MoaB/Mog" evidence="4">
    <location>
        <begin position="204"/>
        <end position="355"/>
    </location>
</feature>
<organism evidence="5 6">
    <name type="scientific">Phialocephala subalpina</name>
    <dbReference type="NCBI Taxonomy" id="576137"/>
    <lineage>
        <taxon>Eukaryota</taxon>
        <taxon>Fungi</taxon>
        <taxon>Dikarya</taxon>
        <taxon>Ascomycota</taxon>
        <taxon>Pezizomycotina</taxon>
        <taxon>Leotiomycetes</taxon>
        <taxon>Helotiales</taxon>
        <taxon>Mollisiaceae</taxon>
        <taxon>Phialocephala</taxon>
        <taxon>Phialocephala fortinii species complex</taxon>
    </lineage>
</organism>
<sequence>MKSSRVPASPRRTKLCRIAEFGYKLPRKGTHQNKFPHKWLSILNKFATQKVKRFAQEGESVPITSAVGRISRDAYYNPTTIPAFNSTAMDGYAVNSASNFGASPTRPIVFLVRSMCTQTCSENVFDACIKDEDTIIVPGPDPESRYIQITGPIQWDQNRRIAGSDFQPEDLIVSPGTTIKPSHVMALAAVGIQEVKVYRKLRIGIVSTGEEVVSIDDKSQCGPNQIRHSDGPLGVVDDDPKAFDIAMTIAMERTEFDVIVTAGAVSMGRFDFVSQGLVPMKAQILFHKVAMRPEHPALFTKLRTRHKVSADDATITPPASPVENGLDKTEFFGLPGNPVAAVTCVRFLVDPYLRALHGLPVQEKPKGIMAVLNSNVGISQDGNLERPKLQQDKAVVGYKLPVAIEPGIAFVGARGKVEVHDMY</sequence>
<keyword evidence="3" id="KW-0808">Transferase</keyword>
<comment type="pathway">
    <text evidence="3">Cofactor biosynthesis; molybdopterin biosynthesis.</text>
</comment>
<dbReference type="PANTHER" id="PTHR10192">
    <property type="entry name" value="MOLYBDOPTERIN BIOSYNTHESIS PROTEIN"/>
    <property type="match status" value="1"/>
</dbReference>
<dbReference type="SUPFAM" id="SSF63882">
    <property type="entry name" value="MoeA N-terminal region -like"/>
    <property type="match status" value="1"/>
</dbReference>
<dbReference type="GO" id="GO:0006777">
    <property type="term" value="P:Mo-molybdopterin cofactor biosynthetic process"/>
    <property type="evidence" value="ECO:0007669"/>
    <property type="project" value="UniProtKB-UniRule"/>
</dbReference>
<dbReference type="InterPro" id="IPR036425">
    <property type="entry name" value="MoaB/Mog-like_dom_sf"/>
</dbReference>
<evidence type="ECO:0000256" key="2">
    <source>
        <dbReference type="ARBA" id="ARBA00012509"/>
    </source>
</evidence>
<evidence type="ECO:0000313" key="5">
    <source>
        <dbReference type="EMBL" id="CZR62213.1"/>
    </source>
</evidence>
<comment type="catalytic activity">
    <reaction evidence="3">
        <text>adenylyl-molybdopterin + molybdate = Mo-molybdopterin + AMP + H(+)</text>
        <dbReference type="Rhea" id="RHEA:35047"/>
        <dbReference type="ChEBI" id="CHEBI:15378"/>
        <dbReference type="ChEBI" id="CHEBI:36264"/>
        <dbReference type="ChEBI" id="CHEBI:62727"/>
        <dbReference type="ChEBI" id="CHEBI:71302"/>
        <dbReference type="ChEBI" id="CHEBI:456215"/>
    </reaction>
</comment>
<gene>
    <name evidence="5" type="ORF">PAC_12110</name>
</gene>
<name>A0A1L7XB10_9HELO</name>
<evidence type="ECO:0000259" key="4">
    <source>
        <dbReference type="SMART" id="SM00852"/>
    </source>
</evidence>
<evidence type="ECO:0000256" key="1">
    <source>
        <dbReference type="ARBA" id="ARBA00008339"/>
    </source>
</evidence>
<dbReference type="Gene3D" id="2.170.190.11">
    <property type="entry name" value="Molybdopterin biosynthesis moea protein, domain 3"/>
    <property type="match status" value="1"/>
</dbReference>
<protein>
    <recommendedName>
        <fullName evidence="2">molybdopterin adenylyltransferase</fullName>
        <ecNumber evidence="2">2.7.7.75</ecNumber>
    </recommendedName>
</protein>
<keyword evidence="3" id="KW-0479">Metal-binding</keyword>
<dbReference type="InterPro" id="IPR036688">
    <property type="entry name" value="MoeA_C_domain_IV_sf"/>
</dbReference>
<dbReference type="Gene3D" id="3.90.105.10">
    <property type="entry name" value="Molybdopterin biosynthesis moea protein, domain 2"/>
    <property type="match status" value="1"/>
</dbReference>
<dbReference type="Gene3D" id="3.40.980.10">
    <property type="entry name" value="MoaB/Mog-like domain"/>
    <property type="match status" value="1"/>
</dbReference>